<evidence type="ECO:0000256" key="6">
    <source>
        <dbReference type="ARBA" id="ARBA00023139"/>
    </source>
</evidence>
<comment type="subcellular location">
    <subcellularLocation>
        <location evidence="1">Membrane</location>
        <topology evidence="1">Lipid-anchor</topology>
    </subcellularLocation>
</comment>
<protein>
    <submittedName>
        <fullName evidence="10">Ger(X)C family spore germination protein</fullName>
    </submittedName>
</protein>
<evidence type="ECO:0000256" key="3">
    <source>
        <dbReference type="ARBA" id="ARBA00022544"/>
    </source>
</evidence>
<comment type="caution">
    <text evidence="10">The sequence shown here is derived from an EMBL/GenBank/DDBJ whole genome shotgun (WGS) entry which is preliminary data.</text>
</comment>
<keyword evidence="11" id="KW-1185">Reference proteome</keyword>
<keyword evidence="6" id="KW-0564">Palmitate</keyword>
<keyword evidence="3" id="KW-0309">Germination</keyword>
<proteinExistence type="inferred from homology"/>
<dbReference type="PROSITE" id="PS51257">
    <property type="entry name" value="PROKAR_LIPOPROTEIN"/>
    <property type="match status" value="1"/>
</dbReference>
<dbReference type="NCBIfam" id="TIGR02887">
    <property type="entry name" value="spore_ger_x_C"/>
    <property type="match status" value="1"/>
</dbReference>
<dbReference type="RefSeq" id="WP_378049683.1">
    <property type="nucleotide sequence ID" value="NZ_JBHMDN010000021.1"/>
</dbReference>
<keyword evidence="5" id="KW-0472">Membrane</keyword>
<dbReference type="InterPro" id="IPR008844">
    <property type="entry name" value="Spore_GerAC-like"/>
</dbReference>
<dbReference type="PANTHER" id="PTHR35789:SF1">
    <property type="entry name" value="SPORE GERMINATION PROTEIN B3"/>
    <property type="match status" value="1"/>
</dbReference>
<evidence type="ECO:0000256" key="5">
    <source>
        <dbReference type="ARBA" id="ARBA00023136"/>
    </source>
</evidence>
<evidence type="ECO:0000313" key="11">
    <source>
        <dbReference type="Proteomes" id="UP001596378"/>
    </source>
</evidence>
<dbReference type="Pfam" id="PF05504">
    <property type="entry name" value="Spore_GerAC"/>
    <property type="match status" value="1"/>
</dbReference>
<evidence type="ECO:0000256" key="2">
    <source>
        <dbReference type="ARBA" id="ARBA00007886"/>
    </source>
</evidence>
<dbReference type="Pfam" id="PF25198">
    <property type="entry name" value="Spore_GerAC_N"/>
    <property type="match status" value="1"/>
</dbReference>
<evidence type="ECO:0000259" key="9">
    <source>
        <dbReference type="Pfam" id="PF25198"/>
    </source>
</evidence>
<sequence>MEHRPCGRAWRLSALLLALALLLSGCWSRRELNELAVVVAMGVDLHRSGYKVTAQIVNFKEASKNTSSDVMSVVTYQAIGESVPEALQRMLGEVPRQLYLSHLRVMVFGEALARRGLTEVLDFVARNHQFRTDFPMLVAHRSEASDVLKVVTPIDNIPANSLFSSILVSSKKWAATGRVTLQQFVARLDLEGSDPVLSGVEVIGDKTKGTTDAIWHTLKPNTLLRHSGLAVFKRDKLVGWLEEQGSKTVNYLLNDVSTTNTTFKCPDDEKRTISMQLQRVESEIEVVLRGEELTGFNVRVRAEANLDSVQCPIDMGKPDSIPAIERKLEERIVQVFDRHVGKVQKQFNVDIFGLGEVLHRRHPKIWKKYKRDWDEHFKETPVTVQANVKLRRVGSIVQPLKKDMVTR</sequence>
<dbReference type="PANTHER" id="PTHR35789">
    <property type="entry name" value="SPORE GERMINATION PROTEIN B3"/>
    <property type="match status" value="1"/>
</dbReference>
<accession>A0ABW2FDB0</accession>
<evidence type="ECO:0000256" key="4">
    <source>
        <dbReference type="ARBA" id="ARBA00022729"/>
    </source>
</evidence>
<feature type="domain" description="Spore germination GerAC-like C-terminal" evidence="8">
    <location>
        <begin position="227"/>
        <end position="394"/>
    </location>
</feature>
<dbReference type="InterPro" id="IPR046953">
    <property type="entry name" value="Spore_GerAC-like_C"/>
</dbReference>
<organism evidence="10 11">
    <name type="scientific">Cohnella cellulosilytica</name>
    <dbReference type="NCBI Taxonomy" id="986710"/>
    <lineage>
        <taxon>Bacteria</taxon>
        <taxon>Bacillati</taxon>
        <taxon>Bacillota</taxon>
        <taxon>Bacilli</taxon>
        <taxon>Bacillales</taxon>
        <taxon>Paenibacillaceae</taxon>
        <taxon>Cohnella</taxon>
    </lineage>
</organism>
<evidence type="ECO:0000313" key="10">
    <source>
        <dbReference type="EMBL" id="MFC7151083.1"/>
    </source>
</evidence>
<reference evidence="11" key="1">
    <citation type="journal article" date="2019" name="Int. J. Syst. Evol. Microbiol.">
        <title>The Global Catalogue of Microorganisms (GCM) 10K type strain sequencing project: providing services to taxonomists for standard genome sequencing and annotation.</title>
        <authorList>
            <consortium name="The Broad Institute Genomics Platform"/>
            <consortium name="The Broad Institute Genome Sequencing Center for Infectious Disease"/>
            <person name="Wu L."/>
            <person name="Ma J."/>
        </authorList>
    </citation>
    <scope>NUCLEOTIDE SEQUENCE [LARGE SCALE GENOMIC DNA]</scope>
    <source>
        <strain evidence="11">KCTC 12907</strain>
    </source>
</reference>
<comment type="similarity">
    <text evidence="2">Belongs to the GerABKC lipoprotein family.</text>
</comment>
<dbReference type="InterPro" id="IPR057336">
    <property type="entry name" value="GerAC_N"/>
</dbReference>
<feature type="domain" description="Spore germination protein N-terminal" evidence="9">
    <location>
        <begin position="29"/>
        <end position="201"/>
    </location>
</feature>
<gene>
    <name evidence="10" type="ORF">ACFQMJ_21310</name>
</gene>
<evidence type="ECO:0000256" key="7">
    <source>
        <dbReference type="ARBA" id="ARBA00023288"/>
    </source>
</evidence>
<dbReference type="Proteomes" id="UP001596378">
    <property type="component" value="Unassembled WGS sequence"/>
</dbReference>
<keyword evidence="4" id="KW-0732">Signal</keyword>
<evidence type="ECO:0000259" key="8">
    <source>
        <dbReference type="Pfam" id="PF05504"/>
    </source>
</evidence>
<name>A0ABW2FDB0_9BACL</name>
<evidence type="ECO:0000256" key="1">
    <source>
        <dbReference type="ARBA" id="ARBA00004635"/>
    </source>
</evidence>
<dbReference type="Gene3D" id="3.30.300.210">
    <property type="entry name" value="Nutrient germinant receptor protein C, domain 3"/>
    <property type="match status" value="1"/>
</dbReference>
<dbReference type="EMBL" id="JBHTAI010000014">
    <property type="protein sequence ID" value="MFC7151083.1"/>
    <property type="molecule type" value="Genomic_DNA"/>
</dbReference>
<dbReference type="InterPro" id="IPR038501">
    <property type="entry name" value="Spore_GerAC_C_sf"/>
</dbReference>
<keyword evidence="7" id="KW-0449">Lipoprotein</keyword>